<gene>
    <name evidence="1" type="ORF">PN36_33545</name>
</gene>
<dbReference type="SUPFAM" id="SSF63825">
    <property type="entry name" value="YWTD domain"/>
    <property type="match status" value="1"/>
</dbReference>
<dbReference type="Proteomes" id="UP000030428">
    <property type="component" value="Unassembled WGS sequence"/>
</dbReference>
<name>A0A4E0QJA7_9GAMM</name>
<evidence type="ECO:0000313" key="1">
    <source>
        <dbReference type="EMBL" id="TGN99779.1"/>
    </source>
</evidence>
<proteinExistence type="predicted"/>
<keyword evidence="2" id="KW-1185">Reference proteome</keyword>
<accession>A0A4E0QJA7</accession>
<reference evidence="1 2" key="1">
    <citation type="journal article" date="2016" name="Front. Microbiol.">
        <title>Single-Cell (Meta-)Genomics of a Dimorphic Candidatus Thiomargarita nelsonii Reveals Genomic Plasticity.</title>
        <authorList>
            <person name="Flood B.E."/>
            <person name="Fliss P."/>
            <person name="Jones D.S."/>
            <person name="Dick G.J."/>
            <person name="Jain S."/>
            <person name="Kaster A.K."/>
            <person name="Winkel M."/>
            <person name="Mussmann M."/>
            <person name="Bailey J."/>
        </authorList>
    </citation>
    <scope>NUCLEOTIDE SEQUENCE [LARGE SCALE GENOMIC DNA]</scope>
    <source>
        <strain evidence="1">Hydrate Ridge</strain>
    </source>
</reference>
<dbReference type="AlphaFoldDB" id="A0A4E0QJA7"/>
<evidence type="ECO:0000313" key="2">
    <source>
        <dbReference type="Proteomes" id="UP000030428"/>
    </source>
</evidence>
<protein>
    <submittedName>
        <fullName evidence="1">Uncharacterized protein</fullName>
    </submittedName>
</protein>
<comment type="caution">
    <text evidence="1">The sequence shown here is derived from an EMBL/GenBank/DDBJ whole genome shotgun (WGS) entry which is preliminary data.</text>
</comment>
<dbReference type="EMBL" id="JSZA02000356">
    <property type="protein sequence ID" value="TGN99779.1"/>
    <property type="molecule type" value="Genomic_DNA"/>
</dbReference>
<organism evidence="1 2">
    <name type="scientific">Candidatus Thiomargarita nelsonii</name>
    <dbReference type="NCBI Taxonomy" id="1003181"/>
    <lineage>
        <taxon>Bacteria</taxon>
        <taxon>Pseudomonadati</taxon>
        <taxon>Pseudomonadota</taxon>
        <taxon>Gammaproteobacteria</taxon>
        <taxon>Thiotrichales</taxon>
        <taxon>Thiotrichaceae</taxon>
        <taxon>Thiomargarita</taxon>
    </lineage>
</organism>
<sequence>MKILATLGDFSREHGQLVLIDLLQETWEIVLDYLPPSHLQVSGKGFTGAAWIGNPGASDLLVCGYAAVFRVNPNHWCVTDILHRPDMNDLHHLAIANEHLYIANTGLDRIDCYQMNGDYLGAYDLIPAWLGHQRQTELHASSTDSYYQNSLETELPFHRRRVKDSIHPNHLSFCGQQLLVTRFRDCSVQDVQTWRIVIDDLPGYPHDGFVQEHCFWLTTTNGYLLAYAVDASGVTNKRLMQLELFDRFGVSGWCRGLLVTEDYFIVALTRIYERKIVRWCDRATEPTETAIFMIRRQDFSLCAKVNLQEVSPQPKIFTLLP</sequence>